<dbReference type="InterPro" id="IPR050889">
    <property type="entry name" value="Dendritic_Spine_Reg/Scaffold"/>
</dbReference>
<dbReference type="Gene3D" id="1.10.750.20">
    <property type="entry name" value="SOCS box"/>
    <property type="match status" value="1"/>
</dbReference>
<dbReference type="PROSITE" id="PS50225">
    <property type="entry name" value="SOCS"/>
    <property type="match status" value="1"/>
</dbReference>
<feature type="repeat" description="ANK" evidence="4">
    <location>
        <begin position="182"/>
        <end position="214"/>
    </location>
</feature>
<dbReference type="InterPro" id="IPR036036">
    <property type="entry name" value="SOCS_box-like_dom_sf"/>
</dbReference>
<feature type="repeat" description="ANK" evidence="4">
    <location>
        <begin position="283"/>
        <end position="315"/>
    </location>
</feature>
<dbReference type="UniPathway" id="UPA00143"/>
<dbReference type="Pfam" id="PF13637">
    <property type="entry name" value="Ank_4"/>
    <property type="match status" value="1"/>
</dbReference>
<comment type="pathway">
    <text evidence="1">Protein modification; protein ubiquitination.</text>
</comment>
<dbReference type="EMBL" id="REGW02000017">
    <property type="protein sequence ID" value="KAE8283824.1"/>
    <property type="molecule type" value="Genomic_DNA"/>
</dbReference>
<dbReference type="InterPro" id="IPR036770">
    <property type="entry name" value="Ankyrin_rpt-contain_sf"/>
</dbReference>
<evidence type="ECO:0000259" key="5">
    <source>
        <dbReference type="PROSITE" id="PS50225"/>
    </source>
</evidence>
<dbReference type="Pfam" id="PF12796">
    <property type="entry name" value="Ank_2"/>
    <property type="match status" value="3"/>
</dbReference>
<keyword evidence="2" id="KW-0677">Repeat</keyword>
<keyword evidence="7" id="KW-1185">Reference proteome</keyword>
<feature type="repeat" description="ANK" evidence="4">
    <location>
        <begin position="116"/>
        <end position="148"/>
    </location>
</feature>
<sequence>MDFTECYGDTVSSVAAAARSGCRRRLRRLMKSGFSVHCRDNRGWSALHEAAAAGSRDCVQDIVTAAAGSSRGCHVYVNSLTHEGESACYLAAKHGHVAVVRLLLKAHADINQLTNDLSCPLYAAVDGGHKEVVELLVSKGAEVNRTHTASCWTCLHQAVYKGHGEIVSILVNVCNLEALDDHRISPLFVAAQYGQQECLEILVNAGADVNTQAADLATPLLIASQEGHQTCVDFLLDHGADPNVACSQDWPQLPIHAAAEFGHISVLRRLIAVTDRTCDCGDGMVSPLYVAVQRNQSDSVETLLREGYSPDAQDCTHILGLRSPLSFALCFRSNKPYSELVRLLVAAGARLGEEDWIHALATDRTDLLQLILEHRWLPRPETLTRGCSVPHRDGKTLLKLQDLREMLCVALNQVHFAACWLPLLLNAGLEPSLLLQPHMLEQADSEVLNYLLEFVNWSTLRPPLKHVLDRRRAEKTWQPCPQFDSITSLSHICRLQVRFILGPDQLMRTNVVQQLPVPSPLHSFLQFKDIPEVSFQHSPPSPLLSRIEGYRSTPAQTCSVTRAGHGALDHRSIRWKYLIYFTLLTLHMKQTVTT</sequence>
<dbReference type="InterPro" id="IPR001496">
    <property type="entry name" value="SOCS_box"/>
</dbReference>
<evidence type="ECO:0000256" key="2">
    <source>
        <dbReference type="ARBA" id="ARBA00022737"/>
    </source>
</evidence>
<evidence type="ECO:0000313" key="6">
    <source>
        <dbReference type="EMBL" id="KAE8283824.1"/>
    </source>
</evidence>
<dbReference type="SUPFAM" id="SSF158235">
    <property type="entry name" value="SOCS box-like"/>
    <property type="match status" value="1"/>
</dbReference>
<dbReference type="SUPFAM" id="SSF48403">
    <property type="entry name" value="Ankyrin repeat"/>
    <property type="match status" value="1"/>
</dbReference>
<dbReference type="PROSITE" id="PS50088">
    <property type="entry name" value="ANK_REPEAT"/>
    <property type="match status" value="5"/>
</dbReference>
<dbReference type="GO" id="GO:0016567">
    <property type="term" value="P:protein ubiquitination"/>
    <property type="evidence" value="ECO:0007669"/>
    <property type="project" value="UniProtKB-UniPathway"/>
</dbReference>
<dbReference type="SMART" id="SM00248">
    <property type="entry name" value="ANK"/>
    <property type="match status" value="9"/>
</dbReference>
<reference evidence="6 7" key="1">
    <citation type="submission" date="2019-07" db="EMBL/GenBank/DDBJ databases">
        <title>Chromosome genome assembly for large yellow croaker.</title>
        <authorList>
            <person name="Xiao S."/>
        </authorList>
    </citation>
    <scope>NUCLEOTIDE SEQUENCE [LARGE SCALE GENOMIC DNA]</scope>
    <source>
        <strain evidence="6">JMULYC20181020</strain>
        <tissue evidence="6">Muscle</tissue>
    </source>
</reference>
<keyword evidence="3 4" id="KW-0040">ANK repeat</keyword>
<feature type="repeat" description="ANK" evidence="4">
    <location>
        <begin position="215"/>
        <end position="247"/>
    </location>
</feature>
<feature type="repeat" description="ANK" evidence="4">
    <location>
        <begin position="83"/>
        <end position="115"/>
    </location>
</feature>
<dbReference type="PROSITE" id="PS50297">
    <property type="entry name" value="ANK_REP_REGION"/>
    <property type="match status" value="4"/>
</dbReference>
<dbReference type="Gene3D" id="1.25.40.20">
    <property type="entry name" value="Ankyrin repeat-containing domain"/>
    <property type="match status" value="2"/>
</dbReference>
<dbReference type="Proteomes" id="UP000424527">
    <property type="component" value="Unassembled WGS sequence"/>
</dbReference>
<evidence type="ECO:0000313" key="7">
    <source>
        <dbReference type="Proteomes" id="UP000424527"/>
    </source>
</evidence>
<comment type="caution">
    <text evidence="6">The sequence shown here is derived from an EMBL/GenBank/DDBJ whole genome shotgun (WGS) entry which is preliminary data.</text>
</comment>
<dbReference type="SMART" id="SM00969">
    <property type="entry name" value="SOCS_box"/>
    <property type="match status" value="1"/>
</dbReference>
<accession>A0A6G0HXB1</accession>
<protein>
    <recommendedName>
        <fullName evidence="5">SOCS box domain-containing protein</fullName>
    </recommendedName>
</protein>
<name>A0A6G0HXB1_LARCR</name>
<evidence type="ECO:0000256" key="1">
    <source>
        <dbReference type="ARBA" id="ARBA00004906"/>
    </source>
</evidence>
<organism evidence="6 7">
    <name type="scientific">Larimichthys crocea</name>
    <name type="common">Large yellow croaker</name>
    <name type="synonym">Pseudosciaena crocea</name>
    <dbReference type="NCBI Taxonomy" id="215358"/>
    <lineage>
        <taxon>Eukaryota</taxon>
        <taxon>Metazoa</taxon>
        <taxon>Chordata</taxon>
        <taxon>Craniata</taxon>
        <taxon>Vertebrata</taxon>
        <taxon>Euteleostomi</taxon>
        <taxon>Actinopterygii</taxon>
        <taxon>Neopterygii</taxon>
        <taxon>Teleostei</taxon>
        <taxon>Neoteleostei</taxon>
        <taxon>Acanthomorphata</taxon>
        <taxon>Eupercaria</taxon>
        <taxon>Sciaenidae</taxon>
        <taxon>Larimichthys</taxon>
    </lineage>
</organism>
<dbReference type="PRINTS" id="PR01415">
    <property type="entry name" value="ANKYRIN"/>
</dbReference>
<gene>
    <name evidence="6" type="ORF">D5F01_LYC17150</name>
</gene>
<dbReference type="PANTHER" id="PTHR24166:SF48">
    <property type="entry name" value="PROTEIN VAPYRIN"/>
    <property type="match status" value="1"/>
</dbReference>
<dbReference type="Pfam" id="PF07525">
    <property type="entry name" value="SOCS_box"/>
    <property type="match status" value="1"/>
</dbReference>
<evidence type="ECO:0000256" key="3">
    <source>
        <dbReference type="ARBA" id="ARBA00023043"/>
    </source>
</evidence>
<evidence type="ECO:0000256" key="4">
    <source>
        <dbReference type="PROSITE-ProRule" id="PRU00023"/>
    </source>
</evidence>
<dbReference type="AlphaFoldDB" id="A0A6G0HXB1"/>
<dbReference type="PANTHER" id="PTHR24166">
    <property type="entry name" value="ROLLING PEBBLES, ISOFORM B"/>
    <property type="match status" value="1"/>
</dbReference>
<feature type="domain" description="SOCS box" evidence="5">
    <location>
        <begin position="488"/>
        <end position="531"/>
    </location>
</feature>
<dbReference type="GO" id="GO:0035556">
    <property type="term" value="P:intracellular signal transduction"/>
    <property type="evidence" value="ECO:0007669"/>
    <property type="project" value="InterPro"/>
</dbReference>
<proteinExistence type="predicted"/>
<dbReference type="InterPro" id="IPR002110">
    <property type="entry name" value="Ankyrin_rpt"/>
</dbReference>